<dbReference type="AlphaFoldDB" id="A0AAW0YYD9"/>
<organism evidence="2 3">
    <name type="scientific">Kwoniella newhampshirensis</name>
    <dbReference type="NCBI Taxonomy" id="1651941"/>
    <lineage>
        <taxon>Eukaryota</taxon>
        <taxon>Fungi</taxon>
        <taxon>Dikarya</taxon>
        <taxon>Basidiomycota</taxon>
        <taxon>Agaricomycotina</taxon>
        <taxon>Tremellomycetes</taxon>
        <taxon>Tremellales</taxon>
        <taxon>Cryptococcaceae</taxon>
        <taxon>Kwoniella</taxon>
    </lineage>
</organism>
<gene>
    <name evidence="2" type="ORF">IAR55_005723</name>
</gene>
<accession>A0AAW0YYD9</accession>
<feature type="chain" id="PRO_5043329157" evidence="1">
    <location>
        <begin position="22"/>
        <end position="209"/>
    </location>
</feature>
<evidence type="ECO:0000313" key="3">
    <source>
        <dbReference type="Proteomes" id="UP001388673"/>
    </source>
</evidence>
<feature type="signal peptide" evidence="1">
    <location>
        <begin position="1"/>
        <end position="21"/>
    </location>
</feature>
<dbReference type="EMBL" id="JBCAWK010000011">
    <property type="protein sequence ID" value="KAK8846636.1"/>
    <property type="molecule type" value="Genomic_DNA"/>
</dbReference>
<name>A0AAW0YYD9_9TREE</name>
<evidence type="ECO:0000256" key="1">
    <source>
        <dbReference type="SAM" id="SignalP"/>
    </source>
</evidence>
<keyword evidence="3" id="KW-1185">Reference proteome</keyword>
<dbReference type="Proteomes" id="UP001388673">
    <property type="component" value="Unassembled WGS sequence"/>
</dbReference>
<proteinExistence type="predicted"/>
<keyword evidence="1" id="KW-0732">Signal</keyword>
<protein>
    <submittedName>
        <fullName evidence="2">Uncharacterized protein</fullName>
    </submittedName>
</protein>
<dbReference type="RefSeq" id="XP_066800586.1">
    <property type="nucleotide sequence ID" value="XM_066948813.1"/>
</dbReference>
<comment type="caution">
    <text evidence="2">The sequence shown here is derived from an EMBL/GenBank/DDBJ whole genome shotgun (WGS) entry which is preliminary data.</text>
</comment>
<evidence type="ECO:0000313" key="2">
    <source>
        <dbReference type="EMBL" id="KAK8846636.1"/>
    </source>
</evidence>
<sequence length="209" mass="23327">MFSSTFALASLFLVLPMAAKASSFAGCMSATVPHLSTEGFKIPRIEGTDCVDQCTSRGYQYSLSYFWDADHLHYCHCASESELLETKDALLPAYEGERCFEDDATVYHLPTELTFSHCVPSLDITEPTLSRVTVDLPGQCFEHCSSTDRAYLLPPPVGQKDGKYECLCQEPGIVEQGVSMFCDTSAYRRFDAWKPSNRMVFQDAVTTMF</sequence>
<dbReference type="KEGG" id="kne:92182981"/>
<dbReference type="GeneID" id="92182981"/>
<reference evidence="2 3" key="1">
    <citation type="journal article" date="2024" name="bioRxiv">
        <title>Comparative genomics of Cryptococcus and Kwoniella reveals pathogenesis evolution and contrasting karyotype dynamics via intercentromeric recombination or chromosome fusion.</title>
        <authorList>
            <person name="Coelho M.A."/>
            <person name="David-Palma M."/>
            <person name="Shea T."/>
            <person name="Bowers K."/>
            <person name="McGinley-Smith S."/>
            <person name="Mohammad A.W."/>
            <person name="Gnirke A."/>
            <person name="Yurkov A.M."/>
            <person name="Nowrousian M."/>
            <person name="Sun S."/>
            <person name="Cuomo C.A."/>
            <person name="Heitman J."/>
        </authorList>
    </citation>
    <scope>NUCLEOTIDE SEQUENCE [LARGE SCALE GENOMIC DNA]</scope>
    <source>
        <strain evidence="2 3">CBS 13917</strain>
    </source>
</reference>